<dbReference type="EMBL" id="JAXCLW010000001">
    <property type="protein sequence ID" value="MDY0881278.1"/>
    <property type="molecule type" value="Genomic_DNA"/>
</dbReference>
<evidence type="ECO:0000256" key="5">
    <source>
        <dbReference type="ARBA" id="ARBA00022692"/>
    </source>
</evidence>
<dbReference type="InterPro" id="IPR003524">
    <property type="entry name" value="PNAcMuramoyl-5peptid_Trfase"/>
</dbReference>
<evidence type="ECO:0000256" key="8">
    <source>
        <dbReference type="ARBA" id="ARBA00022989"/>
    </source>
</evidence>
<keyword evidence="8 12" id="KW-1133">Transmembrane helix</keyword>
<comment type="subcellular location">
    <subcellularLocation>
        <location evidence="12">Cell membrane</location>
        <topology evidence="12">Multi-pass membrane protein</topology>
    </subcellularLocation>
    <subcellularLocation>
        <location evidence="1">Membrane</location>
        <topology evidence="1">Multi-pass membrane protein</topology>
    </subcellularLocation>
</comment>
<name>A0ABU5E4R5_9PROT</name>
<keyword evidence="9 12" id="KW-0472">Membrane</keyword>
<feature type="transmembrane region" description="Helical" evidence="12">
    <location>
        <begin position="132"/>
        <end position="150"/>
    </location>
</feature>
<comment type="pathway">
    <text evidence="12">Cell wall biogenesis; peptidoglycan biosynthesis.</text>
</comment>
<dbReference type="HAMAP" id="MF_00038">
    <property type="entry name" value="MraY"/>
    <property type="match status" value="1"/>
</dbReference>
<evidence type="ECO:0000256" key="7">
    <source>
        <dbReference type="ARBA" id="ARBA00022984"/>
    </source>
</evidence>
<dbReference type="PANTHER" id="PTHR22926">
    <property type="entry name" value="PHOSPHO-N-ACETYLMURAMOYL-PENTAPEPTIDE-TRANSFERASE"/>
    <property type="match status" value="1"/>
</dbReference>
<evidence type="ECO:0000256" key="3">
    <source>
        <dbReference type="ARBA" id="ARBA00022618"/>
    </source>
</evidence>
<evidence type="ECO:0000256" key="11">
    <source>
        <dbReference type="ARBA" id="ARBA00023316"/>
    </source>
</evidence>
<evidence type="ECO:0000256" key="10">
    <source>
        <dbReference type="ARBA" id="ARBA00023306"/>
    </source>
</evidence>
<dbReference type="InterPro" id="IPR000715">
    <property type="entry name" value="Glycosyl_transferase_4"/>
</dbReference>
<evidence type="ECO:0000313" key="14">
    <source>
        <dbReference type="EMBL" id="MDY0881278.1"/>
    </source>
</evidence>
<protein>
    <recommendedName>
        <fullName evidence="12 13">Phospho-N-acetylmuramoyl-pentapeptide-transferase</fullName>
        <ecNumber evidence="12 13">2.7.8.13</ecNumber>
    </recommendedName>
    <alternativeName>
        <fullName evidence="12">UDP-MurNAc-pentapeptide phosphotransferase</fullName>
    </alternativeName>
</protein>
<comment type="function">
    <text evidence="12">Catalyzes the initial step of the lipid cycle reactions in the biosynthesis of the cell wall peptidoglycan: transfers peptidoglycan precursor phospho-MurNAc-pentapeptide from UDP-MurNAc-pentapeptide onto the lipid carrier undecaprenyl phosphate, yielding undecaprenyl-pyrophosphoryl-MurNAc-pentapeptide, known as lipid I.</text>
</comment>
<dbReference type="InterPro" id="IPR018480">
    <property type="entry name" value="PNAcMuramoyl-5peptid_Trfase_CS"/>
</dbReference>
<feature type="transmembrane region" description="Helical" evidence="12">
    <location>
        <begin position="265"/>
        <end position="285"/>
    </location>
</feature>
<proteinExistence type="inferred from homology"/>
<feature type="transmembrane region" description="Helical" evidence="12">
    <location>
        <begin position="22"/>
        <end position="41"/>
    </location>
</feature>
<dbReference type="Pfam" id="PF00953">
    <property type="entry name" value="Glycos_transf_4"/>
    <property type="match status" value="1"/>
</dbReference>
<evidence type="ECO:0000313" key="15">
    <source>
        <dbReference type="Proteomes" id="UP001279642"/>
    </source>
</evidence>
<feature type="transmembrane region" description="Helical" evidence="12">
    <location>
        <begin position="75"/>
        <end position="93"/>
    </location>
</feature>
<evidence type="ECO:0000256" key="12">
    <source>
        <dbReference type="HAMAP-Rule" id="MF_00038"/>
    </source>
</evidence>
<keyword evidence="4 12" id="KW-0808">Transferase</keyword>
<dbReference type="GO" id="GO:0016740">
    <property type="term" value="F:transferase activity"/>
    <property type="evidence" value="ECO:0007669"/>
    <property type="project" value="UniProtKB-KW"/>
</dbReference>
<feature type="transmembrane region" description="Helical" evidence="12">
    <location>
        <begin position="201"/>
        <end position="221"/>
    </location>
</feature>
<keyword evidence="6 12" id="KW-0133">Cell shape</keyword>
<reference evidence="14 15" key="1">
    <citation type="journal article" date="2016" name="Antonie Van Leeuwenhoek">
        <title>Dongia soli sp. nov., isolated from soil from Dokdo, Korea.</title>
        <authorList>
            <person name="Kim D.U."/>
            <person name="Lee H."/>
            <person name="Kim H."/>
            <person name="Kim S.G."/>
            <person name="Ka J.O."/>
        </authorList>
    </citation>
    <scope>NUCLEOTIDE SEQUENCE [LARGE SCALE GENOMIC DNA]</scope>
    <source>
        <strain evidence="14 15">D78</strain>
    </source>
</reference>
<feature type="transmembrane region" description="Helical" evidence="12">
    <location>
        <begin position="291"/>
        <end position="313"/>
    </location>
</feature>
<keyword evidence="7 12" id="KW-0573">Peptidoglycan synthesis</keyword>
<keyword evidence="11 12" id="KW-0961">Cell wall biogenesis/degradation</keyword>
<dbReference type="NCBIfam" id="TIGR00445">
    <property type="entry name" value="mraY"/>
    <property type="match status" value="1"/>
</dbReference>
<evidence type="ECO:0000256" key="2">
    <source>
        <dbReference type="ARBA" id="ARBA00005583"/>
    </source>
</evidence>
<accession>A0ABU5E4R5</accession>
<keyword evidence="3 12" id="KW-0132">Cell division</keyword>
<sequence>MLYHLLAGLAEDWKVLNVFRYLTFRSGGAILFSLVLTLWIGPGMIRWLKKLQRDGQPIRTDGPESHLLTKKGTPTMGGLMFLLSATITTLLWADIGNAYVWIVLGVTIGYGLIGFGDDFLKLTKRNTKGLPGKLKLAGQIAIGLIATYAVTRVTEAPLNTGLAVPFLKEVVLPLGWFFIPFGTFVMVGASNAVNLTDGLDGLAIVPVMIAAACFALISYLVGNAVFANYLQVHFVSGSGELAVFCGALCGAGLGFLWFNAPPAMVFMGDTGSLSMGGALGAISVITKHELVLAIIGGLFVVETVSVIVQVLSYKTTGKRVFRMAPLHHHYEKKGWAEPTVVIRFWIVAAVLALIGLSTLKLR</sequence>
<keyword evidence="12" id="KW-1003">Cell membrane</keyword>
<evidence type="ECO:0000256" key="1">
    <source>
        <dbReference type="ARBA" id="ARBA00004141"/>
    </source>
</evidence>
<feature type="transmembrane region" description="Helical" evidence="12">
    <location>
        <begin position="340"/>
        <end position="359"/>
    </location>
</feature>
<comment type="cofactor">
    <cofactor evidence="12">
        <name>Mg(2+)</name>
        <dbReference type="ChEBI" id="CHEBI:18420"/>
    </cofactor>
</comment>
<dbReference type="Proteomes" id="UP001279642">
    <property type="component" value="Unassembled WGS sequence"/>
</dbReference>
<feature type="transmembrane region" description="Helical" evidence="12">
    <location>
        <begin position="99"/>
        <end position="120"/>
    </location>
</feature>
<keyword evidence="12" id="KW-0479">Metal-binding</keyword>
<evidence type="ECO:0000256" key="6">
    <source>
        <dbReference type="ARBA" id="ARBA00022960"/>
    </source>
</evidence>
<evidence type="ECO:0000256" key="9">
    <source>
        <dbReference type="ARBA" id="ARBA00023136"/>
    </source>
</evidence>
<dbReference type="RefSeq" id="WP_320506348.1">
    <property type="nucleotide sequence ID" value="NZ_JAXCLW010000001.1"/>
</dbReference>
<organism evidence="14 15">
    <name type="scientific">Dongia soli</name>
    <dbReference type="NCBI Taxonomy" id="600628"/>
    <lineage>
        <taxon>Bacteria</taxon>
        <taxon>Pseudomonadati</taxon>
        <taxon>Pseudomonadota</taxon>
        <taxon>Alphaproteobacteria</taxon>
        <taxon>Rhodospirillales</taxon>
        <taxon>Dongiaceae</taxon>
        <taxon>Dongia</taxon>
    </lineage>
</organism>
<comment type="catalytic activity">
    <reaction evidence="12">
        <text>UDP-N-acetyl-alpha-D-muramoyl-L-alanyl-gamma-D-glutamyl-meso-2,6-diaminopimeloyl-D-alanyl-D-alanine + di-trans,octa-cis-undecaprenyl phosphate = di-trans,octa-cis-undecaprenyl diphospho-N-acetyl-alpha-D-muramoyl-L-alanyl-D-glutamyl-meso-2,6-diaminopimeloyl-D-alanyl-D-alanine + UMP</text>
        <dbReference type="Rhea" id="RHEA:28386"/>
        <dbReference type="ChEBI" id="CHEBI:57865"/>
        <dbReference type="ChEBI" id="CHEBI:60392"/>
        <dbReference type="ChEBI" id="CHEBI:61386"/>
        <dbReference type="ChEBI" id="CHEBI:61387"/>
        <dbReference type="EC" id="2.7.8.13"/>
    </reaction>
</comment>
<evidence type="ECO:0000256" key="13">
    <source>
        <dbReference type="NCBIfam" id="TIGR00445"/>
    </source>
</evidence>
<dbReference type="EC" id="2.7.8.13" evidence="12 13"/>
<comment type="similarity">
    <text evidence="2 12">Belongs to the glycosyltransferase 4 family. MraY subfamily.</text>
</comment>
<dbReference type="CDD" id="cd06852">
    <property type="entry name" value="GT_MraY"/>
    <property type="match status" value="1"/>
</dbReference>
<dbReference type="PROSITE" id="PS01348">
    <property type="entry name" value="MRAY_2"/>
    <property type="match status" value="1"/>
</dbReference>
<keyword evidence="12" id="KW-0460">Magnesium</keyword>
<keyword evidence="10 12" id="KW-0131">Cell cycle</keyword>
<feature type="transmembrane region" description="Helical" evidence="12">
    <location>
        <begin position="241"/>
        <end position="258"/>
    </location>
</feature>
<feature type="transmembrane region" description="Helical" evidence="12">
    <location>
        <begin position="170"/>
        <end position="189"/>
    </location>
</feature>
<gene>
    <name evidence="12 14" type="primary">mraY</name>
    <name evidence="14" type="ORF">SMD27_00340</name>
</gene>
<keyword evidence="5 12" id="KW-0812">Transmembrane</keyword>
<evidence type="ECO:0000256" key="4">
    <source>
        <dbReference type="ARBA" id="ARBA00022679"/>
    </source>
</evidence>
<dbReference type="PANTHER" id="PTHR22926:SF5">
    <property type="entry name" value="PHOSPHO-N-ACETYLMURAMOYL-PENTAPEPTIDE-TRANSFERASE HOMOLOG"/>
    <property type="match status" value="1"/>
</dbReference>
<dbReference type="Pfam" id="PF10555">
    <property type="entry name" value="MraY_sig1"/>
    <property type="match status" value="1"/>
</dbReference>
<comment type="caution">
    <text evidence="14">The sequence shown here is derived from an EMBL/GenBank/DDBJ whole genome shotgun (WGS) entry which is preliminary data.</text>
</comment>
<dbReference type="PROSITE" id="PS01347">
    <property type="entry name" value="MRAY_1"/>
    <property type="match status" value="1"/>
</dbReference>
<keyword evidence="15" id="KW-1185">Reference proteome</keyword>